<dbReference type="PROSITE" id="PS50089">
    <property type="entry name" value="ZF_RING_2"/>
    <property type="match status" value="1"/>
</dbReference>
<dbReference type="PROSITE" id="PS00518">
    <property type="entry name" value="ZF_RING_1"/>
    <property type="match status" value="1"/>
</dbReference>
<dbReference type="Proteomes" id="UP000035680">
    <property type="component" value="Unassembled WGS sequence"/>
</dbReference>
<evidence type="ECO:0000313" key="6">
    <source>
        <dbReference type="Proteomes" id="UP000035680"/>
    </source>
</evidence>
<evidence type="ECO:0000256" key="4">
    <source>
        <dbReference type="PROSITE-ProRule" id="PRU00175"/>
    </source>
</evidence>
<keyword evidence="3" id="KW-0862">Zinc</keyword>
<dbReference type="GO" id="GO:0008270">
    <property type="term" value="F:zinc ion binding"/>
    <property type="evidence" value="ECO:0007669"/>
    <property type="project" value="UniProtKB-KW"/>
</dbReference>
<dbReference type="Gene3D" id="3.30.40.10">
    <property type="entry name" value="Zinc/RING finger domain, C3HC4 (zinc finger)"/>
    <property type="match status" value="1"/>
</dbReference>
<dbReference type="InterPro" id="IPR047153">
    <property type="entry name" value="TRIM45/56/19-like"/>
</dbReference>
<sequence>MNSNANINEKLVCCVCMGVLTLPKTLTCGHTLCSTCLQHLYAASIEANQDSVTEFQLSYSCPICRIEISLIPDSIAVNVILKKIIDDFTANSIETDTLDCEDISFRNNGNLCASCKRKIDNFSTYACNTCDNENEIRFYCANCGWKYHSGHEFDKFNPQILINNINVELSELQRNDPLKLLDEKVKEQNLNRVNNLVKNYQHLLVVVRNLQTLVMNQNHVTTDIANEISILLKDIKNLMVHSNEKISDIKEKVKNGIFNEEIYHNLNVNNKTIEELKNKLLTYDDVRDVSCNIDIELKLRRKRKKI</sequence>
<proteinExistence type="predicted"/>
<dbReference type="STRING" id="75913.A0A0K0FVZ9"/>
<dbReference type="GO" id="GO:0005654">
    <property type="term" value="C:nucleoplasm"/>
    <property type="evidence" value="ECO:0007669"/>
    <property type="project" value="TreeGrafter"/>
</dbReference>
<dbReference type="Pfam" id="PF13445">
    <property type="entry name" value="zf-RING_UBOX"/>
    <property type="match status" value="1"/>
</dbReference>
<dbReference type="SMART" id="SM00184">
    <property type="entry name" value="RING"/>
    <property type="match status" value="1"/>
</dbReference>
<dbReference type="WBParaSite" id="SVE_1651700.1">
    <property type="protein sequence ID" value="SVE_1651700.1"/>
    <property type="gene ID" value="SVE_1651700"/>
</dbReference>
<dbReference type="GO" id="GO:0061630">
    <property type="term" value="F:ubiquitin protein ligase activity"/>
    <property type="evidence" value="ECO:0007669"/>
    <property type="project" value="TreeGrafter"/>
</dbReference>
<accession>A0A0K0FVZ9</accession>
<dbReference type="PANTHER" id="PTHR25462">
    <property type="entry name" value="BONUS, ISOFORM C-RELATED"/>
    <property type="match status" value="1"/>
</dbReference>
<organism evidence="6 7">
    <name type="scientific">Strongyloides venezuelensis</name>
    <name type="common">Threadworm</name>
    <dbReference type="NCBI Taxonomy" id="75913"/>
    <lineage>
        <taxon>Eukaryota</taxon>
        <taxon>Metazoa</taxon>
        <taxon>Ecdysozoa</taxon>
        <taxon>Nematoda</taxon>
        <taxon>Chromadorea</taxon>
        <taxon>Rhabditida</taxon>
        <taxon>Tylenchina</taxon>
        <taxon>Panagrolaimomorpha</taxon>
        <taxon>Strongyloidoidea</taxon>
        <taxon>Strongyloididae</taxon>
        <taxon>Strongyloides</taxon>
    </lineage>
</organism>
<keyword evidence="2 4" id="KW-0863">Zinc-finger</keyword>
<name>A0A0K0FVZ9_STRVS</name>
<reference evidence="6" key="1">
    <citation type="submission" date="2014-07" db="EMBL/GenBank/DDBJ databases">
        <authorList>
            <person name="Martin A.A"/>
            <person name="De Silva N."/>
        </authorList>
    </citation>
    <scope>NUCLEOTIDE SEQUENCE</scope>
</reference>
<evidence type="ECO:0000256" key="3">
    <source>
        <dbReference type="ARBA" id="ARBA00022833"/>
    </source>
</evidence>
<dbReference type="SUPFAM" id="SSF57850">
    <property type="entry name" value="RING/U-box"/>
    <property type="match status" value="1"/>
</dbReference>
<reference evidence="7" key="2">
    <citation type="submission" date="2015-08" db="UniProtKB">
        <authorList>
            <consortium name="WormBaseParasite"/>
        </authorList>
    </citation>
    <scope>IDENTIFICATION</scope>
</reference>
<dbReference type="InterPro" id="IPR027370">
    <property type="entry name" value="Znf-RING_euk"/>
</dbReference>
<dbReference type="InterPro" id="IPR013083">
    <property type="entry name" value="Znf_RING/FYVE/PHD"/>
</dbReference>
<protein>
    <submittedName>
        <fullName evidence="7">RING-type domain-containing protein</fullName>
    </submittedName>
</protein>
<dbReference type="InterPro" id="IPR017907">
    <property type="entry name" value="Znf_RING_CS"/>
</dbReference>
<evidence type="ECO:0000256" key="1">
    <source>
        <dbReference type="ARBA" id="ARBA00022723"/>
    </source>
</evidence>
<dbReference type="AlphaFoldDB" id="A0A0K0FVZ9"/>
<feature type="domain" description="RING-type" evidence="5">
    <location>
        <begin position="13"/>
        <end position="65"/>
    </location>
</feature>
<keyword evidence="1" id="KW-0479">Metal-binding</keyword>
<dbReference type="PANTHER" id="PTHR25462:SF305">
    <property type="entry name" value="RING-TYPE DOMAIN-CONTAINING PROTEIN"/>
    <property type="match status" value="1"/>
</dbReference>
<evidence type="ECO:0000313" key="7">
    <source>
        <dbReference type="WBParaSite" id="SVE_1651700.1"/>
    </source>
</evidence>
<keyword evidence="6" id="KW-1185">Reference proteome</keyword>
<evidence type="ECO:0000256" key="2">
    <source>
        <dbReference type="ARBA" id="ARBA00022771"/>
    </source>
</evidence>
<dbReference type="InterPro" id="IPR001841">
    <property type="entry name" value="Znf_RING"/>
</dbReference>
<evidence type="ECO:0000259" key="5">
    <source>
        <dbReference type="PROSITE" id="PS50089"/>
    </source>
</evidence>